<dbReference type="OrthoDB" id="9806954at2"/>
<dbReference type="InterPro" id="IPR027417">
    <property type="entry name" value="P-loop_NTPase"/>
</dbReference>
<protein>
    <recommendedName>
        <fullName evidence="3 9">DNA repair protein RecN</fullName>
    </recommendedName>
    <alternativeName>
        <fullName evidence="8 9">Recombination protein N</fullName>
    </alternativeName>
</protein>
<sequence>MLTHLSVNNFTLVDTLDREIAAGMTVLTGETGAGKSIMLDALGLALGDRAAPDQVRTGAERADIHANFDVSRVRRAQQWLAQHDLDNGDDCLLRRVITAEGRSRAYINGQPATAQQLRVLGEMLIDIHSQHEHQSLLKKDTHRRLLDEFGNHTDLAREVRQAHREWQDTWQRYTGLRDNAEEVSARYQLLRYQVEELTLLELEDGDLEALETEQKTLANAEVILQTSQQVAHLCSHEDQCLQDGLNRALHQLQQLPERTAALANAEQLIGSALIQVEEAHREIEHHIGSFNADPARLAEVETRLSAVYDIARKHRVRPEQLGELLRQLQGELQTLSGEDAELDALEAKSRACEQTYRHQAEKLSSLRQKTARRLGRTINAQLKDLAMATASLEIDLQPLADKAGPHGLEAIEFLISTNPGQPPRPLAKVASGGELSRISLAIQVVTAKTSTTPTLVFDEVDVGIGGATADVVGRLLRTLGEQGQVICVTHLAQVASKAHQHLLVSKQSTRKKAQSTLVQLSGEDKVAEIARMLGGAAITEQSRAHAREMMSAD</sequence>
<evidence type="ECO:0000256" key="4">
    <source>
        <dbReference type="ARBA" id="ARBA00022741"/>
    </source>
</evidence>
<dbReference type="GO" id="GO:0005524">
    <property type="term" value="F:ATP binding"/>
    <property type="evidence" value="ECO:0007669"/>
    <property type="project" value="UniProtKB-KW"/>
</dbReference>
<dbReference type="InterPro" id="IPR003395">
    <property type="entry name" value="RecF/RecN/SMC_N"/>
</dbReference>
<gene>
    <name evidence="11" type="primary">recN</name>
    <name evidence="11" type="ORF">FKG94_16025</name>
</gene>
<dbReference type="PANTHER" id="PTHR11059:SF0">
    <property type="entry name" value="DNA REPAIR PROTEIN RECN"/>
    <property type="match status" value="1"/>
</dbReference>
<comment type="caution">
    <text evidence="11">The sequence shown here is derived from an EMBL/GenBank/DDBJ whole genome shotgun (WGS) entry which is preliminary data.</text>
</comment>
<keyword evidence="4" id="KW-0547">Nucleotide-binding</keyword>
<dbReference type="EMBL" id="VHSG01000016">
    <property type="protein sequence ID" value="TQV74522.1"/>
    <property type="molecule type" value="Genomic_DNA"/>
</dbReference>
<proteinExistence type="inferred from homology"/>
<dbReference type="Pfam" id="PF02463">
    <property type="entry name" value="SMC_N"/>
    <property type="match status" value="1"/>
</dbReference>
<organism evidence="11 12">
    <name type="scientific">Exilibacterium tricleocarpae</name>
    <dbReference type="NCBI Taxonomy" id="2591008"/>
    <lineage>
        <taxon>Bacteria</taxon>
        <taxon>Pseudomonadati</taxon>
        <taxon>Pseudomonadota</taxon>
        <taxon>Gammaproteobacteria</taxon>
        <taxon>Cellvibrionales</taxon>
        <taxon>Cellvibrionaceae</taxon>
        <taxon>Exilibacterium</taxon>
    </lineage>
</organism>
<dbReference type="InterPro" id="IPR004604">
    <property type="entry name" value="DNA_recomb/repair_RecN"/>
</dbReference>
<dbReference type="Proteomes" id="UP000319732">
    <property type="component" value="Unassembled WGS sequence"/>
</dbReference>
<dbReference type="FunFam" id="3.40.50.300:FF:000319">
    <property type="entry name" value="DNA repair protein RecN"/>
    <property type="match status" value="1"/>
</dbReference>
<comment type="similarity">
    <text evidence="2 9">Belongs to the RecN family.</text>
</comment>
<evidence type="ECO:0000313" key="12">
    <source>
        <dbReference type="Proteomes" id="UP000319732"/>
    </source>
</evidence>
<evidence type="ECO:0000256" key="6">
    <source>
        <dbReference type="ARBA" id="ARBA00022840"/>
    </source>
</evidence>
<dbReference type="RefSeq" id="WP_142905343.1">
    <property type="nucleotide sequence ID" value="NZ_ML660096.1"/>
</dbReference>
<keyword evidence="6" id="KW-0067">ATP-binding</keyword>
<evidence type="ECO:0000256" key="3">
    <source>
        <dbReference type="ARBA" id="ARBA00021315"/>
    </source>
</evidence>
<keyword evidence="12" id="KW-1185">Reference proteome</keyword>
<comment type="function">
    <text evidence="1 9">May be involved in recombinational repair of damaged DNA.</text>
</comment>
<keyword evidence="7 9" id="KW-0234">DNA repair</keyword>
<evidence type="ECO:0000256" key="2">
    <source>
        <dbReference type="ARBA" id="ARBA00009441"/>
    </source>
</evidence>
<reference evidence="11 12" key="1">
    <citation type="submission" date="2019-06" db="EMBL/GenBank/DDBJ databases">
        <title>Whole genome sequence for Cellvibrionaceae sp. R142.</title>
        <authorList>
            <person name="Wang G."/>
        </authorList>
    </citation>
    <scope>NUCLEOTIDE SEQUENCE [LARGE SCALE GENOMIC DNA]</scope>
    <source>
        <strain evidence="11 12">R142</strain>
    </source>
</reference>
<dbReference type="CDD" id="cd03241">
    <property type="entry name" value="ABC_RecN"/>
    <property type="match status" value="2"/>
</dbReference>
<dbReference type="GO" id="GO:0006281">
    <property type="term" value="P:DNA repair"/>
    <property type="evidence" value="ECO:0007669"/>
    <property type="project" value="UniProtKB-KW"/>
</dbReference>
<dbReference type="GO" id="GO:0006310">
    <property type="term" value="P:DNA recombination"/>
    <property type="evidence" value="ECO:0007669"/>
    <property type="project" value="InterPro"/>
</dbReference>
<accession>A0A545TBC7</accession>
<evidence type="ECO:0000313" key="11">
    <source>
        <dbReference type="EMBL" id="TQV74522.1"/>
    </source>
</evidence>
<dbReference type="AlphaFoldDB" id="A0A545TBC7"/>
<evidence type="ECO:0000259" key="10">
    <source>
        <dbReference type="Pfam" id="PF02463"/>
    </source>
</evidence>
<dbReference type="SUPFAM" id="SSF52540">
    <property type="entry name" value="P-loop containing nucleoside triphosphate hydrolases"/>
    <property type="match status" value="2"/>
</dbReference>
<dbReference type="NCBIfam" id="TIGR00634">
    <property type="entry name" value="recN"/>
    <property type="match status" value="1"/>
</dbReference>
<evidence type="ECO:0000256" key="7">
    <source>
        <dbReference type="ARBA" id="ARBA00023204"/>
    </source>
</evidence>
<evidence type="ECO:0000256" key="9">
    <source>
        <dbReference type="PIRNR" id="PIRNR003128"/>
    </source>
</evidence>
<name>A0A545TBC7_9GAMM</name>
<feature type="domain" description="RecF/RecN/SMC N-terminal" evidence="10">
    <location>
        <begin position="1"/>
        <end position="509"/>
    </location>
</feature>
<evidence type="ECO:0000256" key="1">
    <source>
        <dbReference type="ARBA" id="ARBA00003618"/>
    </source>
</evidence>
<evidence type="ECO:0000256" key="5">
    <source>
        <dbReference type="ARBA" id="ARBA00022763"/>
    </source>
</evidence>
<dbReference type="PANTHER" id="PTHR11059">
    <property type="entry name" value="DNA REPAIR PROTEIN RECN"/>
    <property type="match status" value="1"/>
</dbReference>
<dbReference type="GO" id="GO:0043590">
    <property type="term" value="C:bacterial nucleoid"/>
    <property type="evidence" value="ECO:0007669"/>
    <property type="project" value="TreeGrafter"/>
</dbReference>
<dbReference type="PIRSF" id="PIRSF003128">
    <property type="entry name" value="RecN"/>
    <property type="match status" value="1"/>
</dbReference>
<dbReference type="Gene3D" id="3.40.50.300">
    <property type="entry name" value="P-loop containing nucleotide triphosphate hydrolases"/>
    <property type="match status" value="2"/>
</dbReference>
<keyword evidence="5 9" id="KW-0227">DNA damage</keyword>
<dbReference type="FunFam" id="3.40.50.300:FF:000356">
    <property type="entry name" value="DNA repair protein RecN"/>
    <property type="match status" value="1"/>
</dbReference>
<evidence type="ECO:0000256" key="8">
    <source>
        <dbReference type="ARBA" id="ARBA00033408"/>
    </source>
</evidence>
<dbReference type="GO" id="GO:0009432">
    <property type="term" value="P:SOS response"/>
    <property type="evidence" value="ECO:0007669"/>
    <property type="project" value="TreeGrafter"/>
</dbReference>
<dbReference type="NCBIfam" id="NF008121">
    <property type="entry name" value="PRK10869.1"/>
    <property type="match status" value="1"/>
</dbReference>